<gene>
    <name evidence="1" type="ORF">DRF60_01090</name>
</gene>
<evidence type="ECO:0000313" key="1">
    <source>
        <dbReference type="EMBL" id="REC80337.1"/>
    </source>
</evidence>
<proteinExistence type="predicted"/>
<evidence type="ECO:0008006" key="3">
    <source>
        <dbReference type="Google" id="ProtNLM"/>
    </source>
</evidence>
<organism evidence="1 2">
    <name type="scientific">Chryseobacterium elymi</name>
    <dbReference type="NCBI Taxonomy" id="395936"/>
    <lineage>
        <taxon>Bacteria</taxon>
        <taxon>Pseudomonadati</taxon>
        <taxon>Bacteroidota</taxon>
        <taxon>Flavobacteriia</taxon>
        <taxon>Flavobacteriales</taxon>
        <taxon>Weeksellaceae</taxon>
        <taxon>Chryseobacterium group</taxon>
        <taxon>Chryseobacterium</taxon>
    </lineage>
</organism>
<comment type="caution">
    <text evidence="1">The sequence shown here is derived from an EMBL/GenBank/DDBJ whole genome shotgun (WGS) entry which is preliminary data.</text>
</comment>
<sequence>MYPTLLMKKSLKIHPIKGSTTLLFWMLMISLSLLQSCHKNKYRWEPGISAPKYYPVAGNVDFGNAGNGSNTSFAPGWGQTYGAVVGNKWKDAPKELYIDYYSVVDGKGFKGKVLLPQEKIRDLFNQYDLDDEDNLGHLVVGMAPGGWVRVWFQTIDTKADDLVNIEVSKAKLKGQTDNTIGEGFRNKKSKYWDKYKTYWQHHGIPYEAWANNEKEYDIVFDFDRPNPRNEVTDPQYSSLDGTLYYRTPIDSLLKRKLPVDLVAVWKSKNSDIYYDTHVTFPKNFSKIIENRKLNKVVLSLQIEDDDQHGIFYLIGDKGKEELLRFKTYPSKDKVLGNSDFSEEVEYFIP</sequence>
<keyword evidence="2" id="KW-1185">Reference proteome</keyword>
<dbReference type="AlphaFoldDB" id="A0A3D9DQU2"/>
<dbReference type="EMBL" id="QNUH01000001">
    <property type="protein sequence ID" value="REC80337.1"/>
    <property type="molecule type" value="Genomic_DNA"/>
</dbReference>
<dbReference type="InterPro" id="IPR021326">
    <property type="entry name" value="DUF2931"/>
</dbReference>
<dbReference type="Pfam" id="PF11153">
    <property type="entry name" value="DUF2931"/>
    <property type="match status" value="1"/>
</dbReference>
<evidence type="ECO:0000313" key="2">
    <source>
        <dbReference type="Proteomes" id="UP000257030"/>
    </source>
</evidence>
<accession>A0A3D9DQU2</accession>
<protein>
    <recommendedName>
        <fullName evidence="3">DUF2931 domain-containing protein</fullName>
    </recommendedName>
</protein>
<dbReference type="Proteomes" id="UP000257030">
    <property type="component" value="Unassembled WGS sequence"/>
</dbReference>
<reference evidence="1 2" key="1">
    <citation type="journal article" date="2010" name="Syst. Appl. Microbiol.">
        <title>Four new species of Chryseobacterium from the rhizosphere of coastal sand dune plants, Chryseobacterium elymi sp. nov., Chryseobacterium hagamense sp. nov., Chryseobacterium lathyri sp. nov. and Chryseobacterium rhizosphaerae sp. nov.</title>
        <authorList>
            <person name="Cho S.H."/>
            <person name="Lee K.S."/>
            <person name="Shin D.S."/>
            <person name="Han J.H."/>
            <person name="Park K.S."/>
            <person name="Lee C.H."/>
            <person name="Park K.H."/>
            <person name="Kim S.B."/>
        </authorList>
    </citation>
    <scope>NUCLEOTIDE SEQUENCE [LARGE SCALE GENOMIC DNA]</scope>
    <source>
        <strain evidence="1 2">KCTC 22547</strain>
    </source>
</reference>
<name>A0A3D9DQU2_9FLAO</name>